<dbReference type="Proteomes" id="UP000494165">
    <property type="component" value="Unassembled WGS sequence"/>
</dbReference>
<dbReference type="OrthoDB" id="8116123at2759"/>
<dbReference type="GO" id="GO:0005737">
    <property type="term" value="C:cytoplasm"/>
    <property type="evidence" value="ECO:0007669"/>
    <property type="project" value="TreeGrafter"/>
</dbReference>
<evidence type="ECO:0000256" key="1">
    <source>
        <dbReference type="ARBA" id="ARBA00009648"/>
    </source>
</evidence>
<dbReference type="GO" id="GO:0051879">
    <property type="term" value="F:Hsp90 protein binding"/>
    <property type="evidence" value="ECO:0007669"/>
    <property type="project" value="TreeGrafter"/>
</dbReference>
<accession>A0A8S1DHV1</accession>
<dbReference type="GO" id="GO:0003755">
    <property type="term" value="F:peptidyl-prolyl cis-trans isomerase activity"/>
    <property type="evidence" value="ECO:0007669"/>
    <property type="project" value="UniProtKB-KW"/>
</dbReference>
<dbReference type="GO" id="GO:0007283">
    <property type="term" value="P:spermatogenesis"/>
    <property type="evidence" value="ECO:0007669"/>
    <property type="project" value="TreeGrafter"/>
</dbReference>
<dbReference type="InterPro" id="IPR011990">
    <property type="entry name" value="TPR-like_helical_dom_sf"/>
</dbReference>
<feature type="domain" description="PPIase FKBP-type" evidence="6">
    <location>
        <begin position="147"/>
        <end position="235"/>
    </location>
</feature>
<evidence type="ECO:0000313" key="7">
    <source>
        <dbReference type="EMBL" id="CAB3379523.1"/>
    </source>
</evidence>
<dbReference type="PANTHER" id="PTHR46674:SF1">
    <property type="entry name" value="INACTIVE PEPTIDYL-PROLYL CIS-TRANS ISOMERASE FKBP6"/>
    <property type="match status" value="1"/>
</dbReference>
<dbReference type="EMBL" id="CADEPI010000187">
    <property type="protein sequence ID" value="CAB3379523.1"/>
    <property type="molecule type" value="Genomic_DNA"/>
</dbReference>
<protein>
    <recommendedName>
        <fullName evidence="4">peptidylprolyl isomerase</fullName>
        <ecNumber evidence="4">5.2.1.8</ecNumber>
    </recommendedName>
</protein>
<keyword evidence="8" id="KW-1185">Reference proteome</keyword>
<evidence type="ECO:0000256" key="5">
    <source>
        <dbReference type="SAM" id="MobiDB-lite"/>
    </source>
</evidence>
<dbReference type="SUPFAM" id="SSF54534">
    <property type="entry name" value="FKBP-like"/>
    <property type="match status" value="1"/>
</dbReference>
<dbReference type="Gene3D" id="3.10.50.40">
    <property type="match status" value="1"/>
</dbReference>
<dbReference type="Gene3D" id="1.25.40.10">
    <property type="entry name" value="Tetratricopeptide repeat domain"/>
    <property type="match status" value="1"/>
</dbReference>
<dbReference type="Pfam" id="PF00254">
    <property type="entry name" value="FKBP_C"/>
    <property type="match status" value="1"/>
</dbReference>
<dbReference type="AlphaFoldDB" id="A0A8S1DHV1"/>
<feature type="compositionally biased region" description="Acidic residues" evidence="5">
    <location>
        <begin position="75"/>
        <end position="89"/>
    </location>
</feature>
<evidence type="ECO:0000313" key="8">
    <source>
        <dbReference type="Proteomes" id="UP000494165"/>
    </source>
</evidence>
<feature type="region of interest" description="Disordered" evidence="5">
    <location>
        <begin position="72"/>
        <end position="103"/>
    </location>
</feature>
<gene>
    <name evidence="7" type="ORF">CLODIP_2_CD16091</name>
</gene>
<reference evidence="7 8" key="1">
    <citation type="submission" date="2020-04" db="EMBL/GenBank/DDBJ databases">
        <authorList>
            <person name="Alioto T."/>
            <person name="Alioto T."/>
            <person name="Gomez Garrido J."/>
        </authorList>
    </citation>
    <scope>NUCLEOTIDE SEQUENCE [LARGE SCALE GENOMIC DNA]</scope>
</reference>
<comment type="similarity">
    <text evidence="1">Belongs to the FKBP6 family.</text>
</comment>
<comment type="caution">
    <text evidence="7">The sequence shown here is derived from an EMBL/GenBank/DDBJ whole genome shotgun (WGS) entry which is preliminary data.</text>
</comment>
<evidence type="ECO:0000256" key="3">
    <source>
        <dbReference type="ARBA" id="ARBA00022803"/>
    </source>
</evidence>
<evidence type="ECO:0000256" key="4">
    <source>
        <dbReference type="PROSITE-ProRule" id="PRU00277"/>
    </source>
</evidence>
<organism evidence="7 8">
    <name type="scientific">Cloeon dipterum</name>
    <dbReference type="NCBI Taxonomy" id="197152"/>
    <lineage>
        <taxon>Eukaryota</taxon>
        <taxon>Metazoa</taxon>
        <taxon>Ecdysozoa</taxon>
        <taxon>Arthropoda</taxon>
        <taxon>Hexapoda</taxon>
        <taxon>Insecta</taxon>
        <taxon>Pterygota</taxon>
        <taxon>Palaeoptera</taxon>
        <taxon>Ephemeroptera</taxon>
        <taxon>Pisciforma</taxon>
        <taxon>Baetidae</taxon>
        <taxon>Cloeon</taxon>
    </lineage>
</organism>
<dbReference type="InterPro" id="IPR001179">
    <property type="entry name" value="PPIase_FKBP_dom"/>
</dbReference>
<dbReference type="PROSITE" id="PS50059">
    <property type="entry name" value="FKBP_PPIASE"/>
    <property type="match status" value="1"/>
</dbReference>
<keyword evidence="2" id="KW-0677">Repeat</keyword>
<keyword evidence="3" id="KW-0802">TPR repeat</keyword>
<name>A0A8S1DHV1_9INSE</name>
<sequence>MSSDKEKENDNKCDLMDLSAFDPLANVEVKVEQQELDDFFALNVEKNGIKLCELQAAAENNGHVVFETVSKEFDSSSEDEGNGSFDEDEVPHSNEQRRQSAKKLFPKPQEFIPSFDELVKKMHPIREDGKIMKRVLLEGCGELVPENAFVSFHYNAYRDNEDESFDSTWLRRYPWKVRLEDGILTGLKEALMSMKKNERSQFLLHPDLMYGPNGCPPRIPANAHLMYEITLEDVIEGEVASMMEDQNQSTADFKVLLKAVDREHAEGVQFFKNQSYISAIGCFKRAVRRLENFTKIKNRQDSEEQMKKLQTLFVNLAVCHNSLGEPEKACSMCQEALKIEPQSCKANFHYGRALATLGDFEGATRRLTKAKWKNPCDETINLELKKVQEKKELAKQKEKDMAKFMFQGSTGKKAETEGHCGFQKKPLVAEKEDFDPVKKSMSLRLDKFVADKRAKQIHLPLVLNDSDVGKLQKLAHERNLGFSITGQNIFTISKLDNAMKEGSK</sequence>
<comment type="catalytic activity">
    <reaction evidence="4">
        <text>[protein]-peptidylproline (omega=180) = [protein]-peptidylproline (omega=0)</text>
        <dbReference type="Rhea" id="RHEA:16237"/>
        <dbReference type="Rhea" id="RHEA-COMP:10747"/>
        <dbReference type="Rhea" id="RHEA-COMP:10748"/>
        <dbReference type="ChEBI" id="CHEBI:83833"/>
        <dbReference type="ChEBI" id="CHEBI:83834"/>
        <dbReference type="EC" id="5.2.1.8"/>
    </reaction>
</comment>
<dbReference type="InterPro" id="IPR042282">
    <property type="entry name" value="FKBP6/shu"/>
</dbReference>
<keyword evidence="4" id="KW-0697">Rotamase</keyword>
<proteinExistence type="inferred from homology"/>
<dbReference type="GO" id="GO:0034587">
    <property type="term" value="P:piRNA processing"/>
    <property type="evidence" value="ECO:0007669"/>
    <property type="project" value="TreeGrafter"/>
</dbReference>
<dbReference type="SUPFAM" id="SSF48452">
    <property type="entry name" value="TPR-like"/>
    <property type="match status" value="1"/>
</dbReference>
<dbReference type="InterPro" id="IPR046357">
    <property type="entry name" value="PPIase_dom_sf"/>
</dbReference>
<evidence type="ECO:0000256" key="2">
    <source>
        <dbReference type="ARBA" id="ARBA00022737"/>
    </source>
</evidence>
<evidence type="ECO:0000259" key="6">
    <source>
        <dbReference type="PROSITE" id="PS50059"/>
    </source>
</evidence>
<dbReference type="EC" id="5.2.1.8" evidence="4"/>
<keyword evidence="4" id="KW-0413">Isomerase</keyword>
<dbReference type="PANTHER" id="PTHR46674">
    <property type="entry name" value="INACTIVE PEPTIDYL-PROLYL CIS-TRANS ISOMERASE FKBP6"/>
    <property type="match status" value="1"/>
</dbReference>